<name>T0H974_9LEPT</name>
<dbReference type="STRING" id="28452.A0128_20385"/>
<dbReference type="EMBL" id="AOHD02000010">
    <property type="protein sequence ID" value="EQA82089.1"/>
    <property type="molecule type" value="Genomic_DNA"/>
</dbReference>
<reference evidence="2" key="1">
    <citation type="submission" date="2013-05" db="EMBL/GenBank/DDBJ databases">
        <authorList>
            <person name="Harkins D.M."/>
            <person name="Durkin A.S."/>
            <person name="Brinkac L.M."/>
            <person name="Haft D.H."/>
            <person name="Selengut J.D."/>
            <person name="Sanka R."/>
            <person name="DePew J."/>
            <person name="Purushe J."/>
            <person name="Galloway R.L."/>
            <person name="Vinetz J.M."/>
            <person name="Sutton G.G."/>
            <person name="Nierman W.C."/>
            <person name="Fouts D.E."/>
        </authorList>
    </citation>
    <scope>NUCLEOTIDE SEQUENCE [LARGE SCALE GENOMIC DNA]</scope>
    <source>
        <strain evidence="2">80-412</strain>
    </source>
</reference>
<organism evidence="2 3">
    <name type="scientific">Leptospira alstonii serovar Pingchang str. 80-412</name>
    <dbReference type="NCBI Taxonomy" id="1218564"/>
    <lineage>
        <taxon>Bacteria</taxon>
        <taxon>Pseudomonadati</taxon>
        <taxon>Spirochaetota</taxon>
        <taxon>Spirochaetia</taxon>
        <taxon>Leptospirales</taxon>
        <taxon>Leptospiraceae</taxon>
        <taxon>Leptospira</taxon>
    </lineage>
</organism>
<protein>
    <submittedName>
        <fullName evidence="2">Uncharacterized protein</fullName>
    </submittedName>
</protein>
<keyword evidence="1" id="KW-0472">Membrane</keyword>
<accession>T0H974</accession>
<evidence type="ECO:0000313" key="3">
    <source>
        <dbReference type="Proteomes" id="UP000015445"/>
    </source>
</evidence>
<evidence type="ECO:0000256" key="1">
    <source>
        <dbReference type="SAM" id="Phobius"/>
    </source>
</evidence>
<gene>
    <name evidence="2" type="ORF">LEP1GSC193_3469</name>
</gene>
<keyword evidence="3" id="KW-1185">Reference proteome</keyword>
<proteinExistence type="predicted"/>
<dbReference type="RefSeq" id="WP_021064375.1">
    <property type="nucleotide sequence ID" value="NZ_AOHD02000010.1"/>
</dbReference>
<keyword evidence="1" id="KW-0812">Transmembrane</keyword>
<evidence type="ECO:0000313" key="2">
    <source>
        <dbReference type="EMBL" id="EQA82089.1"/>
    </source>
</evidence>
<sequence length="242" mass="28784">MEYLISIVINVAISIPISSFLLYYLRLWVSTNFSKSVEAYKKELEEISDKKSLELKKIFQDYIHYSEKKQEVYFQLYYLFSQVFGNFYSLTGVYFQPDYESLSEEELIDIIKDINLSNLDRSRINTKIANEAIKKEEILKLIKDSEYRKQFQDSYRLFIEFKNYAILNELYFTDEINRLIEKILTELSVLITFSQNIAYKIYKTYPGGELKEEDAKKALSILREELKNRIRIEIIGKSVYGV</sequence>
<comment type="caution">
    <text evidence="2">The sequence shown here is derived from an EMBL/GenBank/DDBJ whole genome shotgun (WGS) entry which is preliminary data.</text>
</comment>
<keyword evidence="1" id="KW-1133">Transmembrane helix</keyword>
<dbReference type="Proteomes" id="UP000015445">
    <property type="component" value="Unassembled WGS sequence"/>
</dbReference>
<dbReference type="AlphaFoldDB" id="T0H974"/>
<feature type="transmembrane region" description="Helical" evidence="1">
    <location>
        <begin position="6"/>
        <end position="25"/>
    </location>
</feature>